<dbReference type="InterPro" id="IPR024301">
    <property type="entry name" value="Amidase_6"/>
</dbReference>
<dbReference type="AlphaFoldDB" id="A0A0A5HUK7"/>
<evidence type="ECO:0000313" key="2">
    <source>
        <dbReference type="EMBL" id="KGX87322.1"/>
    </source>
</evidence>
<gene>
    <name evidence="2" type="ORF">N784_15505</name>
</gene>
<evidence type="ECO:0000313" key="3">
    <source>
        <dbReference type="Proteomes" id="UP000030401"/>
    </source>
</evidence>
<comment type="caution">
    <text evidence="2">The sequence shown here is derived from an EMBL/GenBank/DDBJ whole genome shotgun (WGS) entry which is preliminary data.</text>
</comment>
<dbReference type="PANTHER" id="PTHR40032:SF1">
    <property type="entry name" value="EXPORTED PROTEIN"/>
    <property type="match status" value="1"/>
</dbReference>
<dbReference type="eggNOG" id="ENOG502Z7JI">
    <property type="taxonomic scope" value="Bacteria"/>
</dbReference>
<feature type="domain" description="Putative amidase" evidence="1">
    <location>
        <begin position="130"/>
        <end position="283"/>
    </location>
</feature>
<dbReference type="EMBL" id="AVPG01000007">
    <property type="protein sequence ID" value="KGX87322.1"/>
    <property type="molecule type" value="Genomic_DNA"/>
</dbReference>
<accession>A0A0A5HUK7</accession>
<dbReference type="STRING" id="1385512.N784_15505"/>
<proteinExistence type="predicted"/>
<reference evidence="2 3" key="1">
    <citation type="submission" date="2013-08" db="EMBL/GenBank/DDBJ databases">
        <authorList>
            <person name="Huang J."/>
            <person name="Wang G."/>
        </authorList>
    </citation>
    <scope>NUCLEOTIDE SEQUENCE [LARGE SCALE GENOMIC DNA]</scope>
    <source>
        <strain evidence="2 3">JSM 072002</strain>
    </source>
</reference>
<organism evidence="2 3">
    <name type="scientific">Pontibacillus litoralis JSM 072002</name>
    <dbReference type="NCBI Taxonomy" id="1385512"/>
    <lineage>
        <taxon>Bacteria</taxon>
        <taxon>Bacillati</taxon>
        <taxon>Bacillota</taxon>
        <taxon>Bacilli</taxon>
        <taxon>Bacillales</taxon>
        <taxon>Bacillaceae</taxon>
        <taxon>Pontibacillus</taxon>
    </lineage>
</organism>
<name>A0A0A5HUK7_9BACI</name>
<dbReference type="Pfam" id="PF12671">
    <property type="entry name" value="Amidase_6"/>
    <property type="match status" value="1"/>
</dbReference>
<dbReference type="Proteomes" id="UP000030401">
    <property type="component" value="Unassembled WGS sequence"/>
</dbReference>
<evidence type="ECO:0000259" key="1">
    <source>
        <dbReference type="Pfam" id="PF12671"/>
    </source>
</evidence>
<sequence length="288" mass="34115">MLLRQFWLRRLEEKKGWKRDWSWIHRKVALLEERGAKVVRISVDGIPDRIITLSSNHQQVEYLLRASFFMNQAGHFYIEEGVKRHLAVLNKNNIVEDYEIPLDKAKVAKQLVQFDHHDEEQEEREHLRFEYNRHQAVQYANRWWNSYNPDYRHFTDDCTNYISQCLRAGGAPMWGSPNRSKGWWYNHRTWSFSWAVANSLRWYLSGSTQGLQATEVSEARALMPGDVICYDFEGDGVWNHNTMVVAKDGLGEPLVNAHTSNSYHRYWTYEDSTAYTPNIQYKFFQIGN</sequence>
<protein>
    <recommendedName>
        <fullName evidence="1">Putative amidase domain-containing protein</fullName>
    </recommendedName>
</protein>
<dbReference type="PANTHER" id="PTHR40032">
    <property type="entry name" value="EXPORTED PROTEIN-RELATED"/>
    <property type="match status" value="1"/>
</dbReference>
<keyword evidence="3" id="KW-1185">Reference proteome</keyword>